<dbReference type="InterPro" id="IPR005788">
    <property type="entry name" value="PDI_thioredoxin-like_dom"/>
</dbReference>
<comment type="catalytic activity">
    <reaction evidence="1 14">
        <text>Catalyzes the rearrangement of -S-S- bonds in proteins.</text>
        <dbReference type="EC" id="5.3.4.1"/>
    </reaction>
</comment>
<feature type="region of interest" description="Disordered" evidence="15">
    <location>
        <begin position="539"/>
        <end position="567"/>
    </location>
</feature>
<dbReference type="GO" id="GO:0003756">
    <property type="term" value="F:protein disulfide isomerase activity"/>
    <property type="evidence" value="ECO:0007669"/>
    <property type="project" value="UniProtKB-EC"/>
</dbReference>
<dbReference type="PANTHER" id="PTHR18929:SF246">
    <property type="entry name" value="PROTEIN DISULFIDE ISOMERASE-LIKE 1-4"/>
    <property type="match status" value="1"/>
</dbReference>
<dbReference type="PANTHER" id="PTHR18929">
    <property type="entry name" value="PROTEIN DISULFIDE ISOMERASE"/>
    <property type="match status" value="1"/>
</dbReference>
<keyword evidence="7 12" id="KW-1015">Disulfide bond</keyword>
<name>A0AAW1XUM7_RUBAR</name>
<protein>
    <recommendedName>
        <fullName evidence="14">Protein disulfide-isomerase</fullName>
        <ecNumber evidence="14">5.3.4.1</ecNumber>
    </recommendedName>
</protein>
<evidence type="ECO:0000256" key="12">
    <source>
        <dbReference type="PIRSR" id="PIRSR605792-51"/>
    </source>
</evidence>
<comment type="subcellular location">
    <subcellularLocation>
        <location evidence="2">Endoplasmic reticulum lumen</location>
    </subcellularLocation>
</comment>
<keyword evidence="18" id="KW-1185">Reference proteome</keyword>
<dbReference type="CDD" id="cd02995">
    <property type="entry name" value="PDI_a_PDI_a'_C"/>
    <property type="match status" value="1"/>
</dbReference>
<dbReference type="Gene3D" id="3.40.30.10">
    <property type="entry name" value="Glutaredoxin"/>
    <property type="match status" value="4"/>
</dbReference>
<evidence type="ECO:0000256" key="2">
    <source>
        <dbReference type="ARBA" id="ARBA00004319"/>
    </source>
</evidence>
<dbReference type="FunFam" id="3.40.30.10:FF:000042">
    <property type="entry name" value="protein disulfide-isomerase A2"/>
    <property type="match status" value="1"/>
</dbReference>
<keyword evidence="4 14" id="KW-0732">Signal</keyword>
<dbReference type="SUPFAM" id="SSF52833">
    <property type="entry name" value="Thioredoxin-like"/>
    <property type="match status" value="4"/>
</dbReference>
<comment type="caution">
    <text evidence="17">The sequence shown here is derived from an EMBL/GenBank/DDBJ whole genome shotgun (WGS) entry which is preliminary data.</text>
</comment>
<keyword evidence="10 12" id="KW-0676">Redox-active center</keyword>
<dbReference type="InterPro" id="IPR017937">
    <property type="entry name" value="Thioredoxin_CS"/>
</dbReference>
<evidence type="ECO:0000256" key="11">
    <source>
        <dbReference type="ARBA" id="ARBA00054003"/>
    </source>
</evidence>
<proteinExistence type="inferred from homology"/>
<dbReference type="NCBIfam" id="TIGR01130">
    <property type="entry name" value="ER_PDI_fam"/>
    <property type="match status" value="1"/>
</dbReference>
<evidence type="ECO:0000259" key="16">
    <source>
        <dbReference type="PROSITE" id="PS51352"/>
    </source>
</evidence>
<dbReference type="InterPro" id="IPR036249">
    <property type="entry name" value="Thioredoxin-like_sf"/>
</dbReference>
<evidence type="ECO:0000256" key="14">
    <source>
        <dbReference type="RuleBase" id="RU361130"/>
    </source>
</evidence>
<evidence type="ECO:0000256" key="3">
    <source>
        <dbReference type="ARBA" id="ARBA00006347"/>
    </source>
</evidence>
<feature type="domain" description="Thioredoxin" evidence="16">
    <location>
        <begin position="403"/>
        <end position="533"/>
    </location>
</feature>
<feature type="chain" id="PRO_5043087529" description="Protein disulfide-isomerase" evidence="14">
    <location>
        <begin position="25"/>
        <end position="567"/>
    </location>
</feature>
<organism evidence="17 18">
    <name type="scientific">Rubus argutus</name>
    <name type="common">Southern blackberry</name>
    <dbReference type="NCBI Taxonomy" id="59490"/>
    <lineage>
        <taxon>Eukaryota</taxon>
        <taxon>Viridiplantae</taxon>
        <taxon>Streptophyta</taxon>
        <taxon>Embryophyta</taxon>
        <taxon>Tracheophyta</taxon>
        <taxon>Spermatophyta</taxon>
        <taxon>Magnoliopsida</taxon>
        <taxon>eudicotyledons</taxon>
        <taxon>Gunneridae</taxon>
        <taxon>Pentapetalae</taxon>
        <taxon>rosids</taxon>
        <taxon>fabids</taxon>
        <taxon>Rosales</taxon>
        <taxon>Rosaceae</taxon>
        <taxon>Rosoideae</taxon>
        <taxon>Rosoideae incertae sedis</taxon>
        <taxon>Rubus</taxon>
    </lineage>
</organism>
<comment type="function">
    <text evidence="11">Acts as a protein-folding catalyst that interacts with nascent polypeptides to catalyze the formation, isomerization, and reduction or oxidation of disulfide bonds.</text>
</comment>
<accession>A0AAW1XUM7</accession>
<feature type="domain" description="Thioredoxin" evidence="16">
    <location>
        <begin position="41"/>
        <end position="191"/>
    </location>
</feature>
<dbReference type="FunFam" id="3.40.30.10:FF:000109">
    <property type="entry name" value="Protein disulfide-isomerase"/>
    <property type="match status" value="1"/>
</dbReference>
<evidence type="ECO:0000256" key="7">
    <source>
        <dbReference type="ARBA" id="ARBA00023157"/>
    </source>
</evidence>
<dbReference type="PRINTS" id="PR00421">
    <property type="entry name" value="THIOREDOXIN"/>
</dbReference>
<reference evidence="17 18" key="1">
    <citation type="journal article" date="2023" name="G3 (Bethesda)">
        <title>A chromosome-length genome assembly and annotation of blackberry (Rubus argutus, cv. 'Hillquist').</title>
        <authorList>
            <person name="Bruna T."/>
            <person name="Aryal R."/>
            <person name="Dudchenko O."/>
            <person name="Sargent D.J."/>
            <person name="Mead D."/>
            <person name="Buti M."/>
            <person name="Cavallini A."/>
            <person name="Hytonen T."/>
            <person name="Andres J."/>
            <person name="Pham M."/>
            <person name="Weisz D."/>
            <person name="Mascagni F."/>
            <person name="Usai G."/>
            <person name="Natali L."/>
            <person name="Bassil N."/>
            <person name="Fernandez G.E."/>
            <person name="Lomsadze A."/>
            <person name="Armour M."/>
            <person name="Olukolu B."/>
            <person name="Poorten T."/>
            <person name="Britton C."/>
            <person name="Davik J."/>
            <person name="Ashrafi H."/>
            <person name="Aiden E.L."/>
            <person name="Borodovsky M."/>
            <person name="Worthington M."/>
        </authorList>
    </citation>
    <scope>NUCLEOTIDE SEQUENCE [LARGE SCALE GENOMIC DNA]</scope>
    <source>
        <strain evidence="17">PI 553951</strain>
    </source>
</reference>
<dbReference type="PROSITE" id="PS51352">
    <property type="entry name" value="THIOREDOXIN_2"/>
    <property type="match status" value="2"/>
</dbReference>
<feature type="compositionally biased region" description="Basic and acidic residues" evidence="15">
    <location>
        <begin position="548"/>
        <end position="567"/>
    </location>
</feature>
<dbReference type="FunFam" id="3.40.30.10:FF:000023">
    <property type="entry name" value="Protein disulfide-isomerase"/>
    <property type="match status" value="1"/>
</dbReference>
<evidence type="ECO:0000256" key="6">
    <source>
        <dbReference type="ARBA" id="ARBA00022824"/>
    </source>
</evidence>
<dbReference type="EC" id="5.3.4.1" evidence="14"/>
<dbReference type="Pfam" id="PF00085">
    <property type="entry name" value="Thioredoxin"/>
    <property type="match status" value="2"/>
</dbReference>
<feature type="disulfide bond" description="Redox-active" evidence="12">
    <location>
        <begin position="115"/>
        <end position="118"/>
    </location>
</feature>
<feature type="signal peptide" evidence="14">
    <location>
        <begin position="1"/>
        <end position="24"/>
    </location>
</feature>
<dbReference type="CDD" id="cd02981">
    <property type="entry name" value="PDI_b_family"/>
    <property type="match status" value="1"/>
</dbReference>
<evidence type="ECO:0000313" key="17">
    <source>
        <dbReference type="EMBL" id="KAK9940146.1"/>
    </source>
</evidence>
<dbReference type="NCBIfam" id="TIGR01126">
    <property type="entry name" value="pdi_dom"/>
    <property type="match status" value="1"/>
</dbReference>
<keyword evidence="6" id="KW-0256">Endoplasmic reticulum</keyword>
<evidence type="ECO:0000256" key="13">
    <source>
        <dbReference type="RuleBase" id="RU004208"/>
    </source>
</evidence>
<dbReference type="GO" id="GO:0034976">
    <property type="term" value="P:response to endoplasmic reticulum stress"/>
    <property type="evidence" value="ECO:0007669"/>
    <property type="project" value="TreeGrafter"/>
</dbReference>
<keyword evidence="8" id="KW-0325">Glycoprotein</keyword>
<evidence type="ECO:0000313" key="18">
    <source>
        <dbReference type="Proteomes" id="UP001457282"/>
    </source>
</evidence>
<sequence>MASRLVLVFTLTAILVIFSRSALCKDSLDDDEDLSFLEEPAEQNRAASHYPDPDQFDGENYDDVEDFSDFEEGDQEAYKEPEVDEKDVVVLKGANFSEVIKKNRFVLVEFYAPWCGHCQALAPEYAAAATELKGADVILAKIDATEENELSQEYDVQGFPTIFFFSDGVHKPYTGQRTKEAIVTWIKKKTGPGISNVTTVDDAERILTSESKLVLGFLNSLVGPESDELAAASRLEDDVNFYQTVDPKVAKLFHIDSEVKRPTLVLLKKEDEKLSYFDGKFDKSAIAEFVFANKLPLVVTFTRENAPSIFESEIKKQLLLFATLNDSKKVLPEFVEAAKLFKGKLIFVFVETDNEDVGKPVSDYFGITGDAPTVLGYTGNDDARKFVLDKEVTLANIKAFGEDFLEDKLKAFYKSDPIPETNDGDVKIVVGNNFDDIVLDESKDVLLEIYAPWCGHCQSLEPTYNKLAKHLRDIESIVIAKMDGTTNEHPRAKADGFPTLLFFPAGNKSFDPITVDSDRTVVAFYKFIKKHASIPFKLQKQTSTPKSGESDAKESKESGTNDVKDEL</sequence>
<dbReference type="AlphaFoldDB" id="A0AAW1XUM7"/>
<comment type="similarity">
    <text evidence="3 13">Belongs to the protein disulfide isomerase family.</text>
</comment>
<dbReference type="PROSITE" id="PS00194">
    <property type="entry name" value="THIOREDOXIN_1"/>
    <property type="match status" value="2"/>
</dbReference>
<dbReference type="EMBL" id="JBEDUW010000003">
    <property type="protein sequence ID" value="KAK9940146.1"/>
    <property type="molecule type" value="Genomic_DNA"/>
</dbReference>
<keyword evidence="5" id="KW-0677">Repeat</keyword>
<dbReference type="FunFam" id="3.40.30.10:FF:000134">
    <property type="entry name" value="Protein disulfide-isomerase"/>
    <property type="match status" value="1"/>
</dbReference>
<keyword evidence="9 14" id="KW-0413">Isomerase</keyword>
<dbReference type="GO" id="GO:0005788">
    <property type="term" value="C:endoplasmic reticulum lumen"/>
    <property type="evidence" value="ECO:0007669"/>
    <property type="project" value="UniProtKB-SubCell"/>
</dbReference>
<dbReference type="Proteomes" id="UP001457282">
    <property type="component" value="Unassembled WGS sequence"/>
</dbReference>
<dbReference type="InterPro" id="IPR013766">
    <property type="entry name" value="Thioredoxin_domain"/>
</dbReference>
<dbReference type="GO" id="GO:0006457">
    <property type="term" value="P:protein folding"/>
    <property type="evidence" value="ECO:0007669"/>
    <property type="project" value="TreeGrafter"/>
</dbReference>
<evidence type="ECO:0000256" key="8">
    <source>
        <dbReference type="ARBA" id="ARBA00023180"/>
    </source>
</evidence>
<dbReference type="InterPro" id="IPR005792">
    <property type="entry name" value="Prot_disulphide_isomerase"/>
</dbReference>
<evidence type="ECO:0000256" key="10">
    <source>
        <dbReference type="ARBA" id="ARBA00023284"/>
    </source>
</evidence>
<dbReference type="CDD" id="cd02982">
    <property type="entry name" value="PDI_b'_family"/>
    <property type="match status" value="1"/>
</dbReference>
<evidence type="ECO:0000256" key="1">
    <source>
        <dbReference type="ARBA" id="ARBA00001182"/>
    </source>
</evidence>
<evidence type="ECO:0000256" key="15">
    <source>
        <dbReference type="SAM" id="MobiDB-lite"/>
    </source>
</evidence>
<gene>
    <name evidence="17" type="ORF">M0R45_016820</name>
</gene>
<evidence type="ECO:0000256" key="4">
    <source>
        <dbReference type="ARBA" id="ARBA00022729"/>
    </source>
</evidence>
<dbReference type="CDD" id="cd02961">
    <property type="entry name" value="PDI_a_family"/>
    <property type="match status" value="1"/>
</dbReference>
<feature type="disulfide bond" description="Redox-active" evidence="12">
    <location>
        <begin position="454"/>
        <end position="457"/>
    </location>
</feature>
<evidence type="ECO:0000256" key="5">
    <source>
        <dbReference type="ARBA" id="ARBA00022737"/>
    </source>
</evidence>
<evidence type="ECO:0000256" key="9">
    <source>
        <dbReference type="ARBA" id="ARBA00023235"/>
    </source>
</evidence>
<dbReference type="Pfam" id="PF13848">
    <property type="entry name" value="Thioredoxin_6"/>
    <property type="match status" value="1"/>
</dbReference>